<evidence type="ECO:0000313" key="2">
    <source>
        <dbReference type="Proteomes" id="UP000067444"/>
    </source>
</evidence>
<dbReference type="GO" id="GO:0006629">
    <property type="term" value="P:lipid metabolic process"/>
    <property type="evidence" value="ECO:0007669"/>
    <property type="project" value="InterPro"/>
</dbReference>
<reference evidence="1 2" key="1">
    <citation type="journal article" date="2015" name="Genome Announc.">
        <title>Closed Genome Sequence of Octadecabacter temperatus SB1, the First Mesophilic Species of the Genus Octadecabacter.</title>
        <authorList>
            <person name="Voget S."/>
            <person name="Billerbeck S."/>
            <person name="Simon M."/>
            <person name="Daniel R."/>
        </authorList>
    </citation>
    <scope>NUCLEOTIDE SEQUENCE [LARGE SCALE GENOMIC DNA]</scope>
    <source>
        <strain evidence="1 2">SB1</strain>
    </source>
</reference>
<organism evidence="1 2">
    <name type="scientific">Octadecabacter temperatus</name>
    <dbReference type="NCBI Taxonomy" id="1458307"/>
    <lineage>
        <taxon>Bacteria</taxon>
        <taxon>Pseudomonadati</taxon>
        <taxon>Pseudomonadota</taxon>
        <taxon>Alphaproteobacteria</taxon>
        <taxon>Rhodobacterales</taxon>
        <taxon>Roseobacteraceae</taxon>
        <taxon>Octadecabacter</taxon>
    </lineage>
</organism>
<keyword evidence="2" id="KW-1185">Reference proteome</keyword>
<protein>
    <submittedName>
        <fullName evidence="1">Fatty acid desaturase</fullName>
    </submittedName>
</protein>
<dbReference type="InterPro" id="IPR005804">
    <property type="entry name" value="FA_desaturase_dom"/>
</dbReference>
<evidence type="ECO:0000313" key="1">
    <source>
        <dbReference type="EMBL" id="AKS45424.1"/>
    </source>
</evidence>
<proteinExistence type="predicted"/>
<dbReference type="Pfam" id="PF00487">
    <property type="entry name" value="FA_desaturase"/>
    <property type="match status" value="1"/>
</dbReference>
<name>A0A0K0Y392_9RHOB</name>
<dbReference type="Proteomes" id="UP000067444">
    <property type="component" value="Chromosome"/>
</dbReference>
<dbReference type="EMBL" id="CP012160">
    <property type="protein sequence ID" value="AKS45424.1"/>
    <property type="molecule type" value="Genomic_DNA"/>
</dbReference>
<dbReference type="STRING" id="1458307.OSB_08650"/>
<dbReference type="KEGG" id="otm:OSB_08650"/>
<dbReference type="PATRIC" id="fig|1458307.3.peg.876"/>
<dbReference type="OrthoDB" id="784276at2"/>
<gene>
    <name evidence="1" type="ORF">OSB_08650</name>
</gene>
<dbReference type="AlphaFoldDB" id="A0A0K0Y392"/>
<dbReference type="CDD" id="cd03509">
    <property type="entry name" value="DesA_FADS-like"/>
    <property type="match status" value="1"/>
</dbReference>
<sequence length="316" mass="35688">MSSTNGFGTAWLGAGVSDCVRTSAKSAVEWPTVGLAIVCYGMFFGALWVLPVWIAILVLGPTIALHASLTHEVVHGHPFQSRLANAAMVFPALTLTVPYARFRATHLAHHRDEMLTDPYDDPETNYLDPVVWQRLLAPMKTVLRINNTLAGRMLIGPLLGQVMWMMSDFRACKAGDRAVLFGWLAHIPALGVIVALVWIAPLPFWAYFAGAYLGHSILRIRTFLEHRAHELARARTVIVEDNGALALLFLNNNLHVVHHMHPNVAWYDLPSLYAQNKAHYLRRNEGYVFTSYRDVFRRHFWRAKDTVAHPLWRPRG</sequence>
<accession>A0A0K0Y392</accession>